<dbReference type="InterPro" id="IPR030802">
    <property type="entry name" value="Permease_MalE"/>
</dbReference>
<gene>
    <name evidence="13" type="primary">mlaE</name>
    <name evidence="13" type="ORF">QVZ43_01460</name>
</gene>
<comment type="subcellular location">
    <subcellularLocation>
        <location evidence="2 12">Cell inner membrane</location>
        <topology evidence="2 12">Multi-pass membrane protein</topology>
    </subcellularLocation>
</comment>
<sequence length="262" mass="27579">MIERVAALGRQGLDVVASLGRAGQFLFGVLAGVPRPATGFPLLIKQLYSVGVLSLVIVVVSGLFIGMVLGLQGYTILSDYGSEAAIGQMIALTLVRELGPVVTALLFAGRAGSALTAEIGLMKATEQLSSMEMMGVDPLRRVIAPRLWAGFLAMPVLAVIFSMVGIVGGMLVGVEWLGVFEGSFWGNMQSSVDFREDVLNGVIKSVVFGFVCAWIAVYQGYDCVPTSAGISSATTKTVVYSSLAVLGLDFVLTAIMFGEFGY</sequence>
<proteinExistence type="inferred from homology"/>
<evidence type="ECO:0000256" key="1">
    <source>
        <dbReference type="ARBA" id="ARBA00002460"/>
    </source>
</evidence>
<evidence type="ECO:0000256" key="12">
    <source>
        <dbReference type="RuleBase" id="RU362044"/>
    </source>
</evidence>
<keyword evidence="14" id="KW-1185">Reference proteome</keyword>
<dbReference type="PANTHER" id="PTHR30188">
    <property type="entry name" value="ABC TRANSPORTER PERMEASE PROTEIN-RELATED"/>
    <property type="match status" value="1"/>
</dbReference>
<comment type="caution">
    <text evidence="13">The sequence shown here is derived from an EMBL/GenBank/DDBJ whole genome shotgun (WGS) entry which is preliminary data.</text>
</comment>
<dbReference type="PANTHER" id="PTHR30188:SF4">
    <property type="entry name" value="PROTEIN TRIGALACTOSYLDIACYLGLYCEROL 1, CHLOROPLASTIC"/>
    <property type="match status" value="1"/>
</dbReference>
<keyword evidence="10 12" id="KW-1133">Transmembrane helix</keyword>
<dbReference type="NCBIfam" id="TIGR00056">
    <property type="entry name" value="MlaE family lipid ABC transporter permease subunit"/>
    <property type="match status" value="1"/>
</dbReference>
<feature type="transmembrane region" description="Helical" evidence="12">
    <location>
        <begin position="147"/>
        <end position="178"/>
    </location>
</feature>
<keyword evidence="7" id="KW-1003">Cell membrane</keyword>
<feature type="transmembrane region" description="Helical" evidence="12">
    <location>
        <begin position="198"/>
        <end position="217"/>
    </location>
</feature>
<evidence type="ECO:0000256" key="10">
    <source>
        <dbReference type="ARBA" id="ARBA00022989"/>
    </source>
</evidence>
<protein>
    <recommendedName>
        <fullName evidence="5">Intermembrane phospholipid transport system permease protein MlaE</fullName>
    </recommendedName>
</protein>
<organism evidence="13 14">
    <name type="scientific">Marinobacter suaedae</name>
    <dbReference type="NCBI Taxonomy" id="3057675"/>
    <lineage>
        <taxon>Bacteria</taxon>
        <taxon>Pseudomonadati</taxon>
        <taxon>Pseudomonadota</taxon>
        <taxon>Gammaproteobacteria</taxon>
        <taxon>Pseudomonadales</taxon>
        <taxon>Marinobacteraceae</taxon>
        <taxon>Marinobacter</taxon>
    </lineage>
</organism>
<evidence type="ECO:0000256" key="7">
    <source>
        <dbReference type="ARBA" id="ARBA00022475"/>
    </source>
</evidence>
<evidence type="ECO:0000256" key="5">
    <source>
        <dbReference type="ARBA" id="ARBA00020857"/>
    </source>
</evidence>
<evidence type="ECO:0000313" key="13">
    <source>
        <dbReference type="EMBL" id="MDO3720366.1"/>
    </source>
</evidence>
<dbReference type="Proteomes" id="UP001168640">
    <property type="component" value="Unassembled WGS sequence"/>
</dbReference>
<evidence type="ECO:0000256" key="3">
    <source>
        <dbReference type="ARBA" id="ARBA00007556"/>
    </source>
</evidence>
<evidence type="ECO:0000256" key="4">
    <source>
        <dbReference type="ARBA" id="ARBA00011380"/>
    </source>
</evidence>
<dbReference type="RefSeq" id="WP_302908595.1">
    <property type="nucleotide sequence ID" value="NZ_JAUMIS010000001.1"/>
</dbReference>
<reference evidence="13" key="1">
    <citation type="submission" date="2023-07" db="EMBL/GenBank/DDBJ databases">
        <title>Marinobacter sp. chi1 genome sequencing and assembly.</title>
        <authorList>
            <person name="Park S."/>
        </authorList>
    </citation>
    <scope>NUCLEOTIDE SEQUENCE</scope>
    <source>
        <strain evidence="13">Chi1</strain>
    </source>
</reference>
<feature type="transmembrane region" description="Helical" evidence="12">
    <location>
        <begin position="46"/>
        <end position="71"/>
    </location>
</feature>
<dbReference type="Pfam" id="PF02405">
    <property type="entry name" value="MlaE"/>
    <property type="match status" value="1"/>
</dbReference>
<comment type="function">
    <text evidence="1">Part of the ABC transporter complex MlaFEDB, which is involved in a phospholipid transport pathway that maintains lipid asymmetry in the outer membrane by retrograde trafficking of phospholipids from the outer membrane to the inner membrane. Probably responsible for the translocation of the substrate across the membrane.</text>
</comment>
<accession>A0ABT8VWK6</accession>
<evidence type="ECO:0000313" key="14">
    <source>
        <dbReference type="Proteomes" id="UP001168640"/>
    </source>
</evidence>
<evidence type="ECO:0000256" key="2">
    <source>
        <dbReference type="ARBA" id="ARBA00004429"/>
    </source>
</evidence>
<feature type="transmembrane region" description="Helical" evidence="12">
    <location>
        <begin position="238"/>
        <end position="257"/>
    </location>
</feature>
<keyword evidence="6" id="KW-0813">Transport</keyword>
<keyword evidence="11 12" id="KW-0472">Membrane</keyword>
<dbReference type="InterPro" id="IPR003453">
    <property type="entry name" value="ABC_MlaE_roteobac"/>
</dbReference>
<dbReference type="EMBL" id="JAUMIS010000001">
    <property type="protein sequence ID" value="MDO3720366.1"/>
    <property type="molecule type" value="Genomic_DNA"/>
</dbReference>
<comment type="subunit">
    <text evidence="4">The complex is composed of two ATP-binding proteins (MlaF), two transmembrane proteins (MlaE), two cytoplasmic solute-binding proteins (MlaB) and six periplasmic solute-binding proteins (MlaD).</text>
</comment>
<comment type="similarity">
    <text evidence="3 12">Belongs to the MlaE permease family.</text>
</comment>
<dbReference type="InterPro" id="IPR053408">
    <property type="entry name" value="MlaE_Permease"/>
</dbReference>
<keyword evidence="8 12" id="KW-0997">Cell inner membrane</keyword>
<keyword evidence="9 12" id="KW-0812">Transmembrane</keyword>
<evidence type="ECO:0000256" key="9">
    <source>
        <dbReference type="ARBA" id="ARBA00022692"/>
    </source>
</evidence>
<evidence type="ECO:0000256" key="8">
    <source>
        <dbReference type="ARBA" id="ARBA00022519"/>
    </source>
</evidence>
<evidence type="ECO:0000256" key="6">
    <source>
        <dbReference type="ARBA" id="ARBA00022448"/>
    </source>
</evidence>
<evidence type="ECO:0000256" key="11">
    <source>
        <dbReference type="ARBA" id="ARBA00023136"/>
    </source>
</evidence>
<dbReference type="NCBIfam" id="NF033619">
    <property type="entry name" value="perm_MlaE_1"/>
    <property type="match status" value="1"/>
</dbReference>
<comment type="caution">
    <text evidence="12">Lacks conserved residue(s) required for the propagation of feature annotation.</text>
</comment>
<name>A0ABT8VWK6_9GAMM</name>